<dbReference type="SUPFAM" id="SSF56281">
    <property type="entry name" value="Metallo-hydrolase/oxidoreductase"/>
    <property type="match status" value="1"/>
</dbReference>
<reference evidence="2" key="1">
    <citation type="submission" date="2019-11" db="EMBL/GenBank/DDBJ databases">
        <title>Genomic insights into an expanded diversity of filamentous marine cyanobacteria reveals the extraordinary biosynthetic potential of Moorea and Okeania.</title>
        <authorList>
            <person name="Ferreira Leao T."/>
            <person name="Wang M."/>
            <person name="Moss N."/>
            <person name="Da Silva R."/>
            <person name="Sanders J."/>
            <person name="Nurk S."/>
            <person name="Gurevich A."/>
            <person name="Humphrey G."/>
            <person name="Reher R."/>
            <person name="Zhu Q."/>
            <person name="Belda-Ferre P."/>
            <person name="Glukhov E."/>
            <person name="Rex R."/>
            <person name="Dorrestein P.C."/>
            <person name="Knight R."/>
            <person name="Pevzner P."/>
            <person name="Gerwick W.H."/>
            <person name="Gerwick L."/>
        </authorList>
    </citation>
    <scope>NUCLEOTIDE SEQUENCE</scope>
    <source>
        <strain evidence="2">SIO1C4</strain>
    </source>
</reference>
<proteinExistence type="predicted"/>
<dbReference type="AlphaFoldDB" id="A0A6B3NHB2"/>
<dbReference type="GO" id="GO:0016787">
    <property type="term" value="F:hydrolase activity"/>
    <property type="evidence" value="ECO:0007669"/>
    <property type="project" value="UniProtKB-KW"/>
</dbReference>
<gene>
    <name evidence="2" type="ORF">F6J89_20510</name>
</gene>
<dbReference type="EMBL" id="JAAHFQ010000455">
    <property type="protein sequence ID" value="NER29932.1"/>
    <property type="molecule type" value="Genomic_DNA"/>
</dbReference>
<sequence>MSNFFEIDFLDVASSKSGDAISLRYRFNDTTRIHVVDGGFQDTGDKLVEHIKKYYDSPSFIDFVVVSHPDGDHSGGLRKVLEEFEIGELWMLRPWCYADELIDKFSRFRSIENLSKRLKEIYPNIAVLEDIADEKKILIREPFQGSTIGQFTVMAPTKNRYLDLVVESEKTPESAKQEERVDVNTLVKMVAKAAAMLRAAWGEETFSSQETSAENDMSVIQYANLCDKRILLTADAGRKALSEAADYAPSIGLELPGIDRFQVPHHGSRRNVSTEVLDLWLGQRLPSKPKKGEGKFTAIVSAAEKDKDHPRKSVIRAVIHRGAKAIATEGTNIRTSYNAPDRDGWVAVEPIPYPEEQEE</sequence>
<feature type="domain" description="Metallo-beta-lactamase" evidence="1">
    <location>
        <begin position="35"/>
        <end position="104"/>
    </location>
</feature>
<dbReference type="Pfam" id="PF00753">
    <property type="entry name" value="Lactamase_B"/>
    <property type="match status" value="1"/>
</dbReference>
<dbReference type="PANTHER" id="PTHR30619:SF1">
    <property type="entry name" value="RECOMBINATION PROTEIN 2"/>
    <property type="match status" value="1"/>
</dbReference>
<evidence type="ECO:0000259" key="1">
    <source>
        <dbReference type="Pfam" id="PF00753"/>
    </source>
</evidence>
<organism evidence="2">
    <name type="scientific">Symploca sp. SIO1C4</name>
    <dbReference type="NCBI Taxonomy" id="2607765"/>
    <lineage>
        <taxon>Bacteria</taxon>
        <taxon>Bacillati</taxon>
        <taxon>Cyanobacteriota</taxon>
        <taxon>Cyanophyceae</taxon>
        <taxon>Coleofasciculales</taxon>
        <taxon>Coleofasciculaceae</taxon>
        <taxon>Symploca</taxon>
    </lineage>
</organism>
<dbReference type="Gene3D" id="3.60.15.10">
    <property type="entry name" value="Ribonuclease Z/Hydroxyacylglutathione hydrolase-like"/>
    <property type="match status" value="1"/>
</dbReference>
<dbReference type="PANTHER" id="PTHR30619">
    <property type="entry name" value="DNA INTERNALIZATION/COMPETENCE PROTEIN COMEC/REC2"/>
    <property type="match status" value="1"/>
</dbReference>
<name>A0A6B3NHB2_9CYAN</name>
<dbReference type="InterPro" id="IPR036866">
    <property type="entry name" value="RibonucZ/Hydroxyglut_hydro"/>
</dbReference>
<dbReference type="InterPro" id="IPR052159">
    <property type="entry name" value="Competence_DNA_uptake"/>
</dbReference>
<dbReference type="InterPro" id="IPR001279">
    <property type="entry name" value="Metallo-B-lactamas"/>
</dbReference>
<evidence type="ECO:0000313" key="2">
    <source>
        <dbReference type="EMBL" id="NER29932.1"/>
    </source>
</evidence>
<protein>
    <submittedName>
        <fullName evidence="2">MBL fold metallo-hydrolase</fullName>
    </submittedName>
</protein>
<comment type="caution">
    <text evidence="2">The sequence shown here is derived from an EMBL/GenBank/DDBJ whole genome shotgun (WGS) entry which is preliminary data.</text>
</comment>
<keyword evidence="2" id="KW-0378">Hydrolase</keyword>
<accession>A0A6B3NHB2</accession>